<keyword evidence="3" id="KW-0378">Hydrolase</keyword>
<keyword evidence="4" id="KW-1185">Reference proteome</keyword>
<feature type="compositionally biased region" description="Pro residues" evidence="1">
    <location>
        <begin position="166"/>
        <end position="184"/>
    </location>
</feature>
<proteinExistence type="predicted"/>
<reference evidence="3 4" key="1">
    <citation type="submission" date="2022-11" db="EMBL/GenBank/DDBJ databases">
        <title>Deinococcus ZS9-10, Low Temperature and Draught-tolerating, UV-resistant Bacteria from Continental Antarctica.</title>
        <authorList>
            <person name="Cheng L."/>
        </authorList>
    </citation>
    <scope>NUCLEOTIDE SEQUENCE [LARGE SCALE GENOMIC DNA]</scope>
    <source>
        <strain evidence="3 4">ZS9-10</strain>
    </source>
</reference>
<feature type="compositionally biased region" description="Low complexity" evidence="1">
    <location>
        <begin position="109"/>
        <end position="124"/>
    </location>
</feature>
<evidence type="ECO:0000313" key="3">
    <source>
        <dbReference type="EMBL" id="MDV6373292.1"/>
    </source>
</evidence>
<organism evidence="3 4">
    <name type="scientific">Deinococcus arenicola</name>
    <dbReference type="NCBI Taxonomy" id="2994950"/>
    <lineage>
        <taxon>Bacteria</taxon>
        <taxon>Thermotogati</taxon>
        <taxon>Deinococcota</taxon>
        <taxon>Deinococci</taxon>
        <taxon>Deinococcales</taxon>
        <taxon>Deinococcaceae</taxon>
        <taxon>Deinococcus</taxon>
    </lineage>
</organism>
<feature type="region of interest" description="Disordered" evidence="1">
    <location>
        <begin position="97"/>
        <end position="204"/>
    </location>
</feature>
<accession>A0ABU4DLI3</accession>
<dbReference type="Proteomes" id="UP001276150">
    <property type="component" value="Unassembled WGS sequence"/>
</dbReference>
<feature type="domain" description="Phosphodiester glycosidase" evidence="2">
    <location>
        <begin position="506"/>
        <end position="627"/>
    </location>
</feature>
<dbReference type="InterPro" id="IPR018711">
    <property type="entry name" value="NAGPA"/>
</dbReference>
<keyword evidence="3" id="KW-0326">Glycosidase</keyword>
<dbReference type="EMBL" id="JAPMIV010000002">
    <property type="protein sequence ID" value="MDV6373292.1"/>
    <property type="molecule type" value="Genomic_DNA"/>
</dbReference>
<feature type="compositionally biased region" description="Polar residues" evidence="1">
    <location>
        <begin position="125"/>
        <end position="134"/>
    </location>
</feature>
<protein>
    <submittedName>
        <fullName evidence="3">Phosphodiester glycosidase family protein</fullName>
    </submittedName>
</protein>
<evidence type="ECO:0000259" key="2">
    <source>
        <dbReference type="Pfam" id="PF09992"/>
    </source>
</evidence>
<gene>
    <name evidence="3" type="ORF">ORD21_01605</name>
</gene>
<dbReference type="GO" id="GO:0016798">
    <property type="term" value="F:hydrolase activity, acting on glycosyl bonds"/>
    <property type="evidence" value="ECO:0007669"/>
    <property type="project" value="UniProtKB-KW"/>
</dbReference>
<sequence>MLDGTEMLAVWTLPHFGVSVRNDPLDLRLVLGPRELQYTPGQGWRALGFAWTGTLPPPMTEGVSLYVPLQALRVLGLQIRADTSGLLDVAAPASIPAETLPPSEDRSLAQNTAAQNTPAQNQPTRPATSPSSPETLPVPEVRPGGAGSRTALPSTPPTSASIQPIPTLPAPAPPPLLSTPPVSAPPASTVPTPPLPGLSKGPNLDTVRVSRTQYRTVEVMRVVLELSAPASPVISRQTGGIGVVLPGFSVQGSTQNLPGGAGLTLTPTPAGASIRLTTRTGRSEVFTLDDPFRVVIDTTTYLDANVPPPVNPDALPDGVTYRDRGLLHLLSFDPALFQPRVVSAPLGRSLSVLELVKSVSGVAGVNGGYFDPASSLPVDLVAVGGLMTAGSLEKRATVGFTAGGQALFGFPRPRYVLSGPFGSVTVNSVRATPNTTLLTAFVCDGKTSVGGTGLTTLLLAPGSASVSRAVTGPIIAPARTLAFTFDPARFPSLPRAAGAPLTVTLNWQATDAPWNSAVDALSAGPLLVQAGRVVIDPRREGFNTATGVWRPTRQSALGTFDGQPTIAYFDYGTPEAFAAALAAAGVRDAVRMDSGSSATAYLRGGYGGLGAYMNTVWSRPVPNAIVFVPRTVTGKK</sequence>
<name>A0ABU4DLI3_9DEIO</name>
<comment type="caution">
    <text evidence="3">The sequence shown here is derived from an EMBL/GenBank/DDBJ whole genome shotgun (WGS) entry which is preliminary data.</text>
</comment>
<evidence type="ECO:0000256" key="1">
    <source>
        <dbReference type="SAM" id="MobiDB-lite"/>
    </source>
</evidence>
<dbReference type="Pfam" id="PF09992">
    <property type="entry name" value="NAGPA"/>
    <property type="match status" value="1"/>
</dbReference>
<feature type="compositionally biased region" description="Polar residues" evidence="1">
    <location>
        <begin position="151"/>
        <end position="164"/>
    </location>
</feature>
<evidence type="ECO:0000313" key="4">
    <source>
        <dbReference type="Proteomes" id="UP001276150"/>
    </source>
</evidence>